<name>A0A1X6ZFX3_9RHOB</name>
<evidence type="ECO:0000313" key="3">
    <source>
        <dbReference type="EMBL" id="SLN50643.1"/>
    </source>
</evidence>
<feature type="transmembrane region" description="Helical" evidence="1">
    <location>
        <begin position="76"/>
        <end position="100"/>
    </location>
</feature>
<evidence type="ECO:0008006" key="6">
    <source>
        <dbReference type="Google" id="ProtNLM"/>
    </source>
</evidence>
<proteinExistence type="predicted"/>
<evidence type="ECO:0000256" key="1">
    <source>
        <dbReference type="SAM" id="Phobius"/>
    </source>
</evidence>
<dbReference type="Proteomes" id="UP000240624">
    <property type="component" value="Unassembled WGS sequence"/>
</dbReference>
<dbReference type="EMBL" id="PYGB01000006">
    <property type="protein sequence ID" value="PSK86088.1"/>
    <property type="molecule type" value="Genomic_DNA"/>
</dbReference>
<dbReference type="Proteomes" id="UP000193495">
    <property type="component" value="Unassembled WGS sequence"/>
</dbReference>
<feature type="transmembrane region" description="Helical" evidence="1">
    <location>
        <begin position="23"/>
        <end position="43"/>
    </location>
</feature>
<organism evidence="3 4">
    <name type="scientific">Limimaricola soesokkakensis</name>
    <dbReference type="NCBI Taxonomy" id="1343159"/>
    <lineage>
        <taxon>Bacteria</taxon>
        <taxon>Pseudomonadati</taxon>
        <taxon>Pseudomonadota</taxon>
        <taxon>Alphaproteobacteria</taxon>
        <taxon>Rhodobacterales</taxon>
        <taxon>Paracoccaceae</taxon>
        <taxon>Limimaricola</taxon>
    </lineage>
</organism>
<feature type="transmembrane region" description="Helical" evidence="1">
    <location>
        <begin position="106"/>
        <end position="129"/>
    </location>
</feature>
<dbReference type="RefSeq" id="WP_085896625.1">
    <property type="nucleotide sequence ID" value="NZ_FWFY01000006.1"/>
</dbReference>
<keyword evidence="1" id="KW-0812">Transmembrane</keyword>
<dbReference type="EMBL" id="FWFY01000006">
    <property type="protein sequence ID" value="SLN50643.1"/>
    <property type="molecule type" value="Genomic_DNA"/>
</dbReference>
<accession>A0A1X6ZFX3</accession>
<dbReference type="OrthoDB" id="7847071at2"/>
<evidence type="ECO:0000313" key="5">
    <source>
        <dbReference type="Proteomes" id="UP000240624"/>
    </source>
</evidence>
<protein>
    <recommendedName>
        <fullName evidence="6">Component of SufBCD complex</fullName>
    </recommendedName>
</protein>
<keyword evidence="5" id="KW-1185">Reference proteome</keyword>
<reference evidence="3 4" key="1">
    <citation type="submission" date="2017-03" db="EMBL/GenBank/DDBJ databases">
        <authorList>
            <person name="Afonso C.L."/>
            <person name="Miller P.J."/>
            <person name="Scott M.A."/>
            <person name="Spackman E."/>
            <person name="Goraichik I."/>
            <person name="Dimitrov K.M."/>
            <person name="Suarez D.L."/>
            <person name="Swayne D.E."/>
        </authorList>
    </citation>
    <scope>NUCLEOTIDE SEQUENCE [LARGE SCALE GENOMIC DNA]</scope>
    <source>
        <strain evidence="3 4">CECT 8367</strain>
    </source>
</reference>
<evidence type="ECO:0000313" key="4">
    <source>
        <dbReference type="Proteomes" id="UP000193495"/>
    </source>
</evidence>
<dbReference type="AlphaFoldDB" id="A0A1X6ZFX3"/>
<reference evidence="2 5" key="2">
    <citation type="submission" date="2018-03" db="EMBL/GenBank/DDBJ databases">
        <title>Genomic Encyclopedia of Archaeal and Bacterial Type Strains, Phase II (KMG-II): from individual species to whole genera.</title>
        <authorList>
            <person name="Goeker M."/>
        </authorList>
    </citation>
    <scope>NUCLEOTIDE SEQUENCE [LARGE SCALE GENOMIC DNA]</scope>
    <source>
        <strain evidence="2 5">DSM 29956</strain>
    </source>
</reference>
<gene>
    <name evidence="2" type="ORF">CLV79_10696</name>
    <name evidence="3" type="ORF">LOS8367_02284</name>
</gene>
<keyword evidence="1" id="KW-1133">Transmembrane helix</keyword>
<feature type="transmembrane region" description="Helical" evidence="1">
    <location>
        <begin position="150"/>
        <end position="169"/>
    </location>
</feature>
<keyword evidence="1" id="KW-0472">Membrane</keyword>
<sequence>MLPNVDLTQTLFEVIDMRSFSNLWFWIMLALIWSAASHRVLGVPFDMVVRARRFGGQSERDLIDMVRININRMLHLGHVAGSWLIGVTTFGLSSLSLLAFWYDIEFAQAVVLILLPLSIVAAMSFATARRIAVERPEVEALCRHLARHRFWVQLLGMVSIFVTAMYGMYQNLSVAPGF</sequence>
<evidence type="ECO:0000313" key="2">
    <source>
        <dbReference type="EMBL" id="PSK86088.1"/>
    </source>
</evidence>